<comment type="similarity">
    <text evidence="3">Belongs to the RecD family. RecD2 subfamily.</text>
</comment>
<feature type="domain" description="Helix-hairpin-helix DNA-binding motif class 1" evidence="4">
    <location>
        <begin position="182"/>
        <end position="201"/>
    </location>
</feature>
<dbReference type="OrthoDB" id="9803432at2"/>
<dbReference type="InterPro" id="IPR041451">
    <property type="entry name" value="RecD2_SH13"/>
</dbReference>
<gene>
    <name evidence="3" type="primary">recD2</name>
    <name evidence="6" type="ORF">SAMN05444406_11013</name>
</gene>
<dbReference type="AlphaFoldDB" id="A0A1I5V672"/>
<dbReference type="Gene3D" id="2.30.30.940">
    <property type="match status" value="1"/>
</dbReference>
<keyword evidence="2 3" id="KW-0067">ATP-binding</keyword>
<dbReference type="Pfam" id="PF14490">
    <property type="entry name" value="HHH_RecD2"/>
    <property type="match status" value="1"/>
</dbReference>
<feature type="binding site" evidence="3">
    <location>
        <begin position="345"/>
        <end position="349"/>
    </location>
    <ligand>
        <name>ATP</name>
        <dbReference type="ChEBI" id="CHEBI:30616"/>
    </ligand>
</feature>
<evidence type="ECO:0000313" key="7">
    <source>
        <dbReference type="Proteomes" id="UP000198577"/>
    </source>
</evidence>
<dbReference type="EMBL" id="FOXR01000010">
    <property type="protein sequence ID" value="SFQ03034.1"/>
    <property type="molecule type" value="Genomic_DNA"/>
</dbReference>
<dbReference type="SUPFAM" id="SSF52540">
    <property type="entry name" value="P-loop containing nucleoside triphosphate hydrolases"/>
    <property type="match status" value="1"/>
</dbReference>
<evidence type="ECO:0000256" key="3">
    <source>
        <dbReference type="HAMAP-Rule" id="MF_01488"/>
    </source>
</evidence>
<dbReference type="Gene3D" id="1.10.150.20">
    <property type="entry name" value="5' to 3' exonuclease, C-terminal subdomain"/>
    <property type="match status" value="1"/>
</dbReference>
<dbReference type="CDD" id="cd18809">
    <property type="entry name" value="SF1_C_RecD"/>
    <property type="match status" value="1"/>
</dbReference>
<evidence type="ECO:0000259" key="4">
    <source>
        <dbReference type="SMART" id="SM00278"/>
    </source>
</evidence>
<dbReference type="RefSeq" id="WP_025747932.1">
    <property type="nucleotide sequence ID" value="NZ_FOXR01000010.1"/>
</dbReference>
<evidence type="ECO:0000256" key="2">
    <source>
        <dbReference type="ARBA" id="ARBA00022840"/>
    </source>
</evidence>
<dbReference type="GO" id="GO:0009338">
    <property type="term" value="C:exodeoxyribonuclease V complex"/>
    <property type="evidence" value="ECO:0007669"/>
    <property type="project" value="TreeGrafter"/>
</dbReference>
<dbReference type="PANTHER" id="PTHR43788:SF6">
    <property type="entry name" value="DNA HELICASE B"/>
    <property type="match status" value="1"/>
</dbReference>
<reference evidence="6 7" key="1">
    <citation type="submission" date="2016-10" db="EMBL/GenBank/DDBJ databases">
        <authorList>
            <person name="de Groot N.N."/>
        </authorList>
    </citation>
    <scope>NUCLEOTIDE SEQUENCE [LARGE SCALE GENOMIC DNA]</scope>
    <source>
        <strain evidence="6 7">DSM 20678</strain>
    </source>
</reference>
<sequence length="741" mass="82753">MVEITGIIEEVVFRNEDNGFTVIEVRDESSRALVTAVGSLPYANAGEKVHIVGEWTMHPDYGQQLKIHAMKSVVPSTLDGMEKYLASGLIKGVGPSTAKKLIERFGMDVLNVIEFSPERLTEVEGIGPARAEMIAASYAEHREIREVMMFLQSYGITTTYAIKIYKMYGNDAIGIIKENPYRLADEVTGIGFKTADRIAQNMGVAFDSPYRIAAGIKYVLSQAAADGHTYLPRDILVEQASLLLGVDKSLVENAIISLAVQQSVFIENIEGQTAVYLAPFYYAEVGVCRRLVELSMVDVNPGAFDIEEMLRKFQKEEGILLALKQREAVIEALSNGVTVITGGPGTGKTTIINCIIKLMEQQGMTVVLAAPTGRAAKRMTETTGREARTIHRLLEYSYSDEGPYFQKDEDDPILADAVIIDEVSMVDVLLMNHLLKAIVPGTRLILVGDVDQLPSVGPGNVLKDIISSGIIKVVRLTEIFRQAQESMIVLNAHRINQGHMPYLNVKGGDFFFSRRETPQQILNTVLELICRRLPAFADYNPLRDIQVLVPMRKGAIGVNNLNNELQRVLNPPSAEKQEKLFRNILFREGDKVMQIKNNYRTPWKRKVHGMVVEEGEGVFNGDIGYIAAIDHEEQSMTVIFDDDKEVVYDFSQLDELELAYAISIHKSQGSEFPVVIIPLAWGPPMLMTRNLLYTAVTRAREMVIIVGRERAIEAMVRNDYVEKRYSGLTHHFRKLFAVSNF</sequence>
<feature type="domain" description="AAA+ ATPase" evidence="5">
    <location>
        <begin position="334"/>
        <end position="477"/>
    </location>
</feature>
<dbReference type="SUPFAM" id="SSF47781">
    <property type="entry name" value="RuvA domain 2-like"/>
    <property type="match status" value="1"/>
</dbReference>
<keyword evidence="7" id="KW-1185">Reference proteome</keyword>
<dbReference type="Pfam" id="PF13538">
    <property type="entry name" value="UvrD_C_2"/>
    <property type="match status" value="1"/>
</dbReference>
<dbReference type="Pfam" id="PF14520">
    <property type="entry name" value="HHH_5"/>
    <property type="match status" value="1"/>
</dbReference>
<organism evidence="6 7">
    <name type="scientific">Caldicoprobacter faecalis</name>
    <dbReference type="NCBI Taxonomy" id="937334"/>
    <lineage>
        <taxon>Bacteria</taxon>
        <taxon>Bacillati</taxon>
        <taxon>Bacillota</taxon>
        <taxon>Clostridia</taxon>
        <taxon>Caldicoprobacterales</taxon>
        <taxon>Caldicoprobacteraceae</taxon>
        <taxon>Caldicoprobacter</taxon>
    </lineage>
</organism>
<feature type="domain" description="Helix-hairpin-helix DNA-binding motif class 1" evidence="4">
    <location>
        <begin position="83"/>
        <end position="104"/>
    </location>
</feature>
<dbReference type="InterPro" id="IPR003583">
    <property type="entry name" value="Hlx-hairpin-Hlx_DNA-bd_motif"/>
</dbReference>
<evidence type="ECO:0000259" key="5">
    <source>
        <dbReference type="SMART" id="SM00382"/>
    </source>
</evidence>
<dbReference type="InterPro" id="IPR029493">
    <property type="entry name" value="RecD2-like_HHH"/>
</dbReference>
<dbReference type="Pfam" id="PF18335">
    <property type="entry name" value="SH3_13"/>
    <property type="match status" value="1"/>
</dbReference>
<dbReference type="HAMAP" id="MF_01488">
    <property type="entry name" value="RecD2"/>
    <property type="match status" value="1"/>
</dbReference>
<dbReference type="STRING" id="937334.SAMN05444406_11013"/>
<dbReference type="EC" id="5.6.2.3" evidence="3"/>
<dbReference type="SMART" id="SM00382">
    <property type="entry name" value="AAA"/>
    <property type="match status" value="1"/>
</dbReference>
<comment type="function">
    <text evidence="3">DNA-dependent ATPase and ATP-dependent 5'-3' DNA helicase. Has no activity on blunt DNA or DNA with 3'-overhangs, requires at least 10 bases of 5'-ssDNA for helicase activity.</text>
</comment>
<dbReference type="GO" id="GO:0017116">
    <property type="term" value="F:single-stranded DNA helicase activity"/>
    <property type="evidence" value="ECO:0007669"/>
    <property type="project" value="TreeGrafter"/>
</dbReference>
<dbReference type="InterPro" id="IPR027785">
    <property type="entry name" value="UvrD-like_helicase_C"/>
</dbReference>
<keyword evidence="3" id="KW-0347">Helicase</keyword>
<keyword evidence="3" id="KW-0378">Hydrolase</keyword>
<dbReference type="NCBIfam" id="TIGR01448">
    <property type="entry name" value="recD_rel"/>
    <property type="match status" value="1"/>
</dbReference>
<dbReference type="Gene3D" id="3.40.50.300">
    <property type="entry name" value="P-loop containing nucleotide triphosphate hydrolases"/>
    <property type="match status" value="2"/>
</dbReference>
<dbReference type="InterPro" id="IPR027417">
    <property type="entry name" value="P-loop_NTPase"/>
</dbReference>
<keyword evidence="3" id="KW-0238">DNA-binding</keyword>
<dbReference type="InterPro" id="IPR050534">
    <property type="entry name" value="Coronavir_polyprotein_1ab"/>
</dbReference>
<dbReference type="GO" id="GO:0043139">
    <property type="term" value="F:5'-3' DNA helicase activity"/>
    <property type="evidence" value="ECO:0007669"/>
    <property type="project" value="UniProtKB-UniRule"/>
</dbReference>
<evidence type="ECO:0000256" key="1">
    <source>
        <dbReference type="ARBA" id="ARBA00022741"/>
    </source>
</evidence>
<dbReference type="InterPro" id="IPR003593">
    <property type="entry name" value="AAA+_ATPase"/>
</dbReference>
<dbReference type="InterPro" id="IPR010994">
    <property type="entry name" value="RuvA_2-like"/>
</dbReference>
<dbReference type="GO" id="GO:0005524">
    <property type="term" value="F:ATP binding"/>
    <property type="evidence" value="ECO:0007669"/>
    <property type="project" value="UniProtKB-UniRule"/>
</dbReference>
<dbReference type="InterPro" id="IPR055446">
    <property type="entry name" value="RecD2_N_OB"/>
</dbReference>
<dbReference type="SMART" id="SM00278">
    <property type="entry name" value="HhH1"/>
    <property type="match status" value="3"/>
</dbReference>
<dbReference type="Pfam" id="PF23139">
    <property type="entry name" value="OB_YrrC"/>
    <property type="match status" value="1"/>
</dbReference>
<dbReference type="PANTHER" id="PTHR43788">
    <property type="entry name" value="DNA2/NAM7 HELICASE FAMILY MEMBER"/>
    <property type="match status" value="1"/>
</dbReference>
<keyword evidence="1 3" id="KW-0547">Nucleotide-binding</keyword>
<protein>
    <recommendedName>
        <fullName evidence="3">ATP-dependent RecD2 DNA helicase</fullName>
        <ecNumber evidence="3">5.6.2.3</ecNumber>
    </recommendedName>
    <alternativeName>
        <fullName evidence="3">DNA 5'-3' helicase subunit RecD2</fullName>
    </alternativeName>
</protein>
<dbReference type="Gene3D" id="1.10.10.2220">
    <property type="match status" value="1"/>
</dbReference>
<dbReference type="GO" id="GO:0006281">
    <property type="term" value="P:DNA repair"/>
    <property type="evidence" value="ECO:0007669"/>
    <property type="project" value="InterPro"/>
</dbReference>
<dbReference type="CDD" id="cd17933">
    <property type="entry name" value="DEXSc_RecD-like"/>
    <property type="match status" value="1"/>
</dbReference>
<dbReference type="GO" id="GO:0003677">
    <property type="term" value="F:DNA binding"/>
    <property type="evidence" value="ECO:0007669"/>
    <property type="project" value="UniProtKB-UniRule"/>
</dbReference>
<evidence type="ECO:0000313" key="6">
    <source>
        <dbReference type="EMBL" id="SFQ03034.1"/>
    </source>
</evidence>
<accession>A0A1I5V672</accession>
<dbReference type="GO" id="GO:0006310">
    <property type="term" value="P:DNA recombination"/>
    <property type="evidence" value="ECO:0007669"/>
    <property type="project" value="InterPro"/>
</dbReference>
<comment type="catalytic activity">
    <reaction evidence="3">
        <text>ATP + H2O = ADP + phosphate + H(+)</text>
        <dbReference type="Rhea" id="RHEA:13065"/>
        <dbReference type="ChEBI" id="CHEBI:15377"/>
        <dbReference type="ChEBI" id="CHEBI:15378"/>
        <dbReference type="ChEBI" id="CHEBI:30616"/>
        <dbReference type="ChEBI" id="CHEBI:43474"/>
        <dbReference type="ChEBI" id="CHEBI:456216"/>
        <dbReference type="EC" id="5.6.2.3"/>
    </reaction>
</comment>
<proteinExistence type="inferred from homology"/>
<dbReference type="Pfam" id="PF13245">
    <property type="entry name" value="AAA_19"/>
    <property type="match status" value="1"/>
</dbReference>
<keyword evidence="3" id="KW-0413">Isomerase</keyword>
<dbReference type="GO" id="GO:0016887">
    <property type="term" value="F:ATP hydrolysis activity"/>
    <property type="evidence" value="ECO:0007669"/>
    <property type="project" value="RHEA"/>
</dbReference>
<feature type="domain" description="Helix-hairpin-helix DNA-binding motif class 1" evidence="4">
    <location>
        <begin position="118"/>
        <end position="137"/>
    </location>
</feature>
<dbReference type="InterPro" id="IPR006345">
    <property type="entry name" value="RecD2"/>
</dbReference>
<dbReference type="Proteomes" id="UP000198577">
    <property type="component" value="Unassembled WGS sequence"/>
</dbReference>
<name>A0A1I5V672_9FIRM</name>